<proteinExistence type="predicted"/>
<comment type="caution">
    <text evidence="2">The sequence shown here is derived from an EMBL/GenBank/DDBJ whole genome shotgun (WGS) entry which is preliminary data.</text>
</comment>
<feature type="chain" id="PRO_5031345065" description="DUF3124 domain-containing protein" evidence="1">
    <location>
        <begin position="29"/>
        <end position="171"/>
    </location>
</feature>
<name>A0A7W9ZGV1_NOVIT</name>
<dbReference type="AlphaFoldDB" id="A0A7W9ZGV1"/>
<evidence type="ECO:0000313" key="3">
    <source>
        <dbReference type="Proteomes" id="UP000544872"/>
    </source>
</evidence>
<evidence type="ECO:0000313" key="2">
    <source>
        <dbReference type="EMBL" id="MBB6211237.1"/>
    </source>
</evidence>
<gene>
    <name evidence="2" type="ORF">FHS48_002674</name>
</gene>
<dbReference type="Pfam" id="PF11322">
    <property type="entry name" value="DUF3124"/>
    <property type="match status" value="1"/>
</dbReference>
<sequence length="171" mass="18027">MMRGMKRMRAGLLALLLAGMAVAPGAVAADPAGRSRGQTLYVPVYSSVLHGNQDRSGNPGEWLLSVMVSLRNTDPRLPVRITAARYYDGAGTLLREYVTEPKTLAPLASMATFIENRDTAGGSGGSLVVTWEAEGAASPLLVEALHTDLFGTRSISFVSRGEVIAPDGKAP</sequence>
<evidence type="ECO:0000256" key="1">
    <source>
        <dbReference type="SAM" id="SignalP"/>
    </source>
</evidence>
<keyword evidence="1" id="KW-0732">Signal</keyword>
<accession>A0A7W9ZGV1</accession>
<feature type="signal peptide" evidence="1">
    <location>
        <begin position="1"/>
        <end position="28"/>
    </location>
</feature>
<dbReference type="Proteomes" id="UP000544872">
    <property type="component" value="Unassembled WGS sequence"/>
</dbReference>
<organism evidence="2 3">
    <name type="scientific">Novispirillum itersonii</name>
    <name type="common">Aquaspirillum itersonii</name>
    <dbReference type="NCBI Taxonomy" id="189"/>
    <lineage>
        <taxon>Bacteria</taxon>
        <taxon>Pseudomonadati</taxon>
        <taxon>Pseudomonadota</taxon>
        <taxon>Alphaproteobacteria</taxon>
        <taxon>Rhodospirillales</taxon>
        <taxon>Novispirillaceae</taxon>
        <taxon>Novispirillum</taxon>
    </lineage>
</organism>
<dbReference type="EMBL" id="JACIIX010000010">
    <property type="protein sequence ID" value="MBB6211237.1"/>
    <property type="molecule type" value="Genomic_DNA"/>
</dbReference>
<evidence type="ECO:0008006" key="4">
    <source>
        <dbReference type="Google" id="ProtNLM"/>
    </source>
</evidence>
<protein>
    <recommendedName>
        <fullName evidence="4">DUF3124 domain-containing protein</fullName>
    </recommendedName>
</protein>
<reference evidence="2 3" key="1">
    <citation type="submission" date="2020-08" db="EMBL/GenBank/DDBJ databases">
        <title>Genomic Encyclopedia of Type Strains, Phase IV (KMG-IV): sequencing the most valuable type-strain genomes for metagenomic binning, comparative biology and taxonomic classification.</title>
        <authorList>
            <person name="Goeker M."/>
        </authorList>
    </citation>
    <scope>NUCLEOTIDE SEQUENCE [LARGE SCALE GENOMIC DNA]</scope>
    <source>
        <strain evidence="2 3">DSM 11590</strain>
    </source>
</reference>
<dbReference type="InterPro" id="IPR021471">
    <property type="entry name" value="DUF3124"/>
</dbReference>
<keyword evidence="3" id="KW-1185">Reference proteome</keyword>